<dbReference type="RefSeq" id="WP_153247371.1">
    <property type="nucleotide sequence ID" value="NZ_CP044205.1"/>
</dbReference>
<dbReference type="PROSITE" id="PS51892">
    <property type="entry name" value="SUBTILASE"/>
    <property type="match status" value="1"/>
</dbReference>
<proteinExistence type="inferred from homology"/>
<dbReference type="SUPFAM" id="SSF52743">
    <property type="entry name" value="Subtilisin-like"/>
    <property type="match status" value="1"/>
</dbReference>
<keyword evidence="9" id="KW-1185">Reference proteome</keyword>
<feature type="active site" description="Charge relay system" evidence="5">
    <location>
        <position position="444"/>
    </location>
</feature>
<evidence type="ECO:0000313" key="9">
    <source>
        <dbReference type="Proteomes" id="UP000325755"/>
    </source>
</evidence>
<dbReference type="InParanoid" id="A0A5Q0BGQ0"/>
<feature type="active site" description="Charge relay system" evidence="5">
    <location>
        <position position="245"/>
    </location>
</feature>
<dbReference type="InterPro" id="IPR036852">
    <property type="entry name" value="Peptidase_S8/S53_dom_sf"/>
</dbReference>
<gene>
    <name evidence="8" type="ORF">F6R98_01090</name>
</gene>
<feature type="compositionally biased region" description="Low complexity" evidence="6">
    <location>
        <begin position="163"/>
        <end position="183"/>
    </location>
</feature>
<dbReference type="Pfam" id="PF00082">
    <property type="entry name" value="Peptidase_S8"/>
    <property type="match status" value="1"/>
</dbReference>
<dbReference type="Proteomes" id="UP000325755">
    <property type="component" value="Chromosome"/>
</dbReference>
<dbReference type="AlphaFoldDB" id="A0A5Q0BGQ0"/>
<feature type="active site" description="Charge relay system" evidence="5">
    <location>
        <position position="279"/>
    </location>
</feature>
<dbReference type="Gene3D" id="3.40.50.200">
    <property type="entry name" value="Peptidase S8/S53 domain"/>
    <property type="match status" value="1"/>
</dbReference>
<feature type="domain" description="Peptidase S8/S53" evidence="7">
    <location>
        <begin position="236"/>
        <end position="482"/>
    </location>
</feature>
<evidence type="ECO:0000256" key="4">
    <source>
        <dbReference type="ARBA" id="ARBA00022825"/>
    </source>
</evidence>
<dbReference type="Gene3D" id="2.180.10.10">
    <property type="entry name" value="RHS repeat-associated core"/>
    <property type="match status" value="1"/>
</dbReference>
<evidence type="ECO:0000259" key="7">
    <source>
        <dbReference type="Pfam" id="PF00082"/>
    </source>
</evidence>
<dbReference type="PANTHER" id="PTHR43399">
    <property type="entry name" value="SUBTILISIN-RELATED"/>
    <property type="match status" value="1"/>
</dbReference>
<organism evidence="8 9">
    <name type="scientific">Candidatus Methylospira mobilis</name>
    <dbReference type="NCBI Taxonomy" id="1808979"/>
    <lineage>
        <taxon>Bacteria</taxon>
        <taxon>Pseudomonadati</taxon>
        <taxon>Pseudomonadota</taxon>
        <taxon>Gammaproteobacteria</taxon>
        <taxon>Methylococcales</taxon>
        <taxon>Methylococcaceae</taxon>
        <taxon>Candidatus Methylospira</taxon>
    </lineage>
</organism>
<dbReference type="InterPro" id="IPR023828">
    <property type="entry name" value="Peptidase_S8_Ser-AS"/>
</dbReference>
<dbReference type="PROSITE" id="PS00138">
    <property type="entry name" value="SUBTILASE_SER"/>
    <property type="match status" value="1"/>
</dbReference>
<feature type="region of interest" description="Disordered" evidence="6">
    <location>
        <begin position="163"/>
        <end position="186"/>
    </location>
</feature>
<dbReference type="KEGG" id="mmob:F6R98_01090"/>
<name>A0A5Q0BGQ0_9GAMM</name>
<dbReference type="GO" id="GO:0006508">
    <property type="term" value="P:proteolysis"/>
    <property type="evidence" value="ECO:0007669"/>
    <property type="project" value="UniProtKB-KW"/>
</dbReference>
<evidence type="ECO:0000256" key="6">
    <source>
        <dbReference type="SAM" id="MobiDB-lite"/>
    </source>
</evidence>
<dbReference type="PANTHER" id="PTHR43399:SF4">
    <property type="entry name" value="CELL WALL-ASSOCIATED PROTEASE"/>
    <property type="match status" value="1"/>
</dbReference>
<dbReference type="InterPro" id="IPR051048">
    <property type="entry name" value="Peptidase_S8/S53_subtilisin"/>
</dbReference>
<comment type="similarity">
    <text evidence="1 5">Belongs to the peptidase S8 family.</text>
</comment>
<evidence type="ECO:0000256" key="2">
    <source>
        <dbReference type="ARBA" id="ARBA00022670"/>
    </source>
</evidence>
<sequence length="500" mass="51041">MLNASFFYKVNTNQGYELIGYTSNGWLVENFYNASGALLEQDVFAGNSEAKFITNAQGGYTESIFVNGVLTASGTFNANNVLLSQTQYAANGHTVIETDTFSYNSRNQLTSEIRANANGVFETETFTYSNNQLSSVIHSNAGGVVTEIDYYSNGHLTQVIHPVTPTKSPTTAPTTNPSTPVSTGWSSTSGLGEISVLKALDLATGQTLADAAPAQPVEWGISSAKFQDAWAAGFTGKGVVIADIDTGVDLNNAALTHNLSQYDWNFVGDNANVQDDNGHGSFTASELAAAANSSNNVVGGAYGAQMMILKALDASGSGSDGTIATAITYAVNHGANVINMSLGGASPDATLQAALQYAASQGVVVAIAAGNSGASSPAYPAAYAQTVSDVIAVGATQQSGSSLSLAGFSNHAGSATPYNFVDAPGVNLQGYNNNGQVVTDSGTSMATPLVAAEAAVVEQAIATVHPEYSAAQIAALAVSDITQSATALSLIGVASTTAHA</sequence>
<reference evidence="8 9" key="1">
    <citation type="submission" date="2019-09" db="EMBL/GenBank/DDBJ databases">
        <title>Ecophysiology of the spiral-shaped methanotroph Methylospira mobilis as revealed by the complete genome sequence.</title>
        <authorList>
            <person name="Oshkin I.Y."/>
            <person name="Dedysh S.N."/>
            <person name="Miroshnikov K."/>
            <person name="Danilova O.V."/>
            <person name="Hakobyan A."/>
            <person name="Liesack W."/>
        </authorList>
    </citation>
    <scope>NUCLEOTIDE SEQUENCE [LARGE SCALE GENOMIC DNA]</scope>
    <source>
        <strain evidence="8 9">Shm1</strain>
    </source>
</reference>
<dbReference type="InterPro" id="IPR000209">
    <property type="entry name" value="Peptidase_S8/S53_dom"/>
</dbReference>
<evidence type="ECO:0000313" key="8">
    <source>
        <dbReference type="EMBL" id="QFY41391.1"/>
    </source>
</evidence>
<evidence type="ECO:0000256" key="1">
    <source>
        <dbReference type="ARBA" id="ARBA00011073"/>
    </source>
</evidence>
<dbReference type="EMBL" id="CP044205">
    <property type="protein sequence ID" value="QFY41391.1"/>
    <property type="molecule type" value="Genomic_DNA"/>
</dbReference>
<keyword evidence="2 5" id="KW-0645">Protease</keyword>
<accession>A0A5Q0BGQ0</accession>
<evidence type="ECO:0000256" key="5">
    <source>
        <dbReference type="PROSITE-ProRule" id="PRU01240"/>
    </source>
</evidence>
<keyword evidence="4 5" id="KW-0720">Serine protease</keyword>
<protein>
    <submittedName>
        <fullName evidence="8">S8 family serine peptidase</fullName>
    </submittedName>
</protein>
<dbReference type="PRINTS" id="PR00723">
    <property type="entry name" value="SUBTILISIN"/>
</dbReference>
<evidence type="ECO:0000256" key="3">
    <source>
        <dbReference type="ARBA" id="ARBA00022801"/>
    </source>
</evidence>
<keyword evidence="3 5" id="KW-0378">Hydrolase</keyword>
<dbReference type="InterPro" id="IPR015500">
    <property type="entry name" value="Peptidase_S8_subtilisin-rel"/>
</dbReference>
<dbReference type="GO" id="GO:0004252">
    <property type="term" value="F:serine-type endopeptidase activity"/>
    <property type="evidence" value="ECO:0007669"/>
    <property type="project" value="UniProtKB-UniRule"/>
</dbReference>
<dbReference type="OrthoDB" id="9790784at2"/>